<dbReference type="InterPro" id="IPR002885">
    <property type="entry name" value="PPR_rpt"/>
</dbReference>
<dbReference type="InterPro" id="IPR046960">
    <property type="entry name" value="PPR_At4g14850-like_plant"/>
</dbReference>
<feature type="repeat" description="PPR" evidence="2">
    <location>
        <begin position="370"/>
        <end position="404"/>
    </location>
</feature>
<dbReference type="Proteomes" id="UP001153076">
    <property type="component" value="Unassembled WGS sequence"/>
</dbReference>
<feature type="repeat" description="PPR" evidence="2">
    <location>
        <begin position="268"/>
        <end position="302"/>
    </location>
</feature>
<dbReference type="Pfam" id="PF20431">
    <property type="entry name" value="E_motif"/>
    <property type="match status" value="1"/>
</dbReference>
<evidence type="ECO:0000256" key="2">
    <source>
        <dbReference type="PROSITE-ProRule" id="PRU00708"/>
    </source>
</evidence>
<evidence type="ECO:0000313" key="3">
    <source>
        <dbReference type="EMBL" id="KAJ8428925.1"/>
    </source>
</evidence>
<comment type="caution">
    <text evidence="3">The sequence shown here is derived from an EMBL/GenBank/DDBJ whole genome shotgun (WGS) entry which is preliminary data.</text>
</comment>
<dbReference type="GO" id="GO:0009451">
    <property type="term" value="P:RNA modification"/>
    <property type="evidence" value="ECO:0007669"/>
    <property type="project" value="InterPro"/>
</dbReference>
<dbReference type="FunFam" id="1.25.40.10:FF:000090">
    <property type="entry name" value="Pentatricopeptide repeat-containing protein, chloroplastic"/>
    <property type="match status" value="1"/>
</dbReference>
<feature type="repeat" description="PPR" evidence="2">
    <location>
        <begin position="167"/>
        <end position="201"/>
    </location>
</feature>
<dbReference type="GO" id="GO:0003723">
    <property type="term" value="F:RNA binding"/>
    <property type="evidence" value="ECO:0007669"/>
    <property type="project" value="InterPro"/>
</dbReference>
<keyword evidence="4" id="KW-1185">Reference proteome</keyword>
<proteinExistence type="predicted"/>
<evidence type="ECO:0008006" key="5">
    <source>
        <dbReference type="Google" id="ProtNLM"/>
    </source>
</evidence>
<dbReference type="AlphaFoldDB" id="A0A9Q1Q4Y7"/>
<dbReference type="FunFam" id="1.25.40.10:FF:000351">
    <property type="entry name" value="Pentatricopeptide repeat-containing protein"/>
    <property type="match status" value="1"/>
</dbReference>
<reference evidence="3" key="1">
    <citation type="submission" date="2022-04" db="EMBL/GenBank/DDBJ databases">
        <title>Carnegiea gigantea Genome sequencing and assembly v2.</title>
        <authorList>
            <person name="Copetti D."/>
            <person name="Sanderson M.J."/>
            <person name="Burquez A."/>
            <person name="Wojciechowski M.F."/>
        </authorList>
    </citation>
    <scope>NUCLEOTIDE SEQUENCE</scope>
    <source>
        <strain evidence="3">SGP5-SGP5p</strain>
        <tissue evidence="3">Aerial part</tissue>
    </source>
</reference>
<feature type="repeat" description="PPR" evidence="2">
    <location>
        <begin position="36"/>
        <end position="70"/>
    </location>
</feature>
<dbReference type="Pfam" id="PF01535">
    <property type="entry name" value="PPR"/>
    <property type="match status" value="5"/>
</dbReference>
<protein>
    <recommendedName>
        <fullName evidence="5">Pentatricopeptide repeat-containing protein</fullName>
    </recommendedName>
</protein>
<accession>A0A9Q1Q4Y7</accession>
<dbReference type="EMBL" id="JAKOGI010000956">
    <property type="protein sequence ID" value="KAJ8428925.1"/>
    <property type="molecule type" value="Genomic_DNA"/>
</dbReference>
<dbReference type="Gene3D" id="1.25.40.10">
    <property type="entry name" value="Tetratricopeptide repeat domain"/>
    <property type="match status" value="4"/>
</dbReference>
<evidence type="ECO:0000313" key="4">
    <source>
        <dbReference type="Proteomes" id="UP001153076"/>
    </source>
</evidence>
<evidence type="ECO:0000256" key="1">
    <source>
        <dbReference type="ARBA" id="ARBA00022737"/>
    </source>
</evidence>
<keyword evidence="1" id="KW-0677">Repeat</keyword>
<dbReference type="PANTHER" id="PTHR47926">
    <property type="entry name" value="PENTATRICOPEPTIDE REPEAT-CONTAINING PROTEIN"/>
    <property type="match status" value="1"/>
</dbReference>
<gene>
    <name evidence="3" type="ORF">Cgig2_001016</name>
</gene>
<dbReference type="InterPro" id="IPR011990">
    <property type="entry name" value="TPR-like_helical_dom_sf"/>
</dbReference>
<dbReference type="Pfam" id="PF13041">
    <property type="entry name" value="PPR_2"/>
    <property type="match status" value="2"/>
</dbReference>
<dbReference type="PANTHER" id="PTHR47926:SF452">
    <property type="entry name" value="PENTATRICOPEPTIDE REPEAT-CONTAINING PROTEIN"/>
    <property type="match status" value="1"/>
</dbReference>
<dbReference type="PROSITE" id="PS51375">
    <property type="entry name" value="PPR"/>
    <property type="match status" value="4"/>
</dbReference>
<dbReference type="InterPro" id="IPR046848">
    <property type="entry name" value="E_motif"/>
</dbReference>
<sequence>MTEFLSGLLQLCTKVRALRHGLALHGAVLKAGRLSDVVLSNHVLNMYAKCGGIAVAHQLFDEMPERNLVSWAALISGYDQAGEPFIAIDLYSRLRFTLLPNEFVFGSVISACASLSCLPLGQQVHAQSLKLACASISFVSNALISFYMKCGSCDDALAIFSALLPPNSVSYNALIAGFVQNQRPARGLETFQLMRQRGLVPDRFSYAGVLEACTNVMDIQKGLQLHCQTIKFRLDAAPFVGNVIIAMYSKFGLMDEAEKVFRLIKGKDVISWNTIIAACAQQDDHVKGLDLLKELTQENFLQPDHFTFASALAACAGIASICHGKQIHAHLVRTQLNWDVAVKNALLNMYAKCGCIVYAYSIFKQISHPNLVSWNSIIAGFGNHGLGEKALYLFGKMKESGLKPDSLTFIALLIACNHAGLVDEGESLFNCMEEVYGISPSIEHFSCLIDILGRAGRLAEAERHVRKFHFEKDPVVVGSLLSACWLHGDVGVGERLGEQLLKLHLISTSPFVLLSNLYASDSMWSDVAEVRKMLKGSGLRKEPGYSMIEVQGKVEKFRIGDCSCARIDEIRDTATVPKPDTVKSARLELVKDKRKALAEPFANKQ</sequence>
<name>A0A9Q1Q4Y7_9CARY</name>
<dbReference type="NCBIfam" id="TIGR00756">
    <property type="entry name" value="PPR"/>
    <property type="match status" value="3"/>
</dbReference>
<dbReference type="OrthoDB" id="185373at2759"/>
<organism evidence="3 4">
    <name type="scientific">Carnegiea gigantea</name>
    <dbReference type="NCBI Taxonomy" id="171969"/>
    <lineage>
        <taxon>Eukaryota</taxon>
        <taxon>Viridiplantae</taxon>
        <taxon>Streptophyta</taxon>
        <taxon>Embryophyta</taxon>
        <taxon>Tracheophyta</taxon>
        <taxon>Spermatophyta</taxon>
        <taxon>Magnoliopsida</taxon>
        <taxon>eudicotyledons</taxon>
        <taxon>Gunneridae</taxon>
        <taxon>Pentapetalae</taxon>
        <taxon>Caryophyllales</taxon>
        <taxon>Cactineae</taxon>
        <taxon>Cactaceae</taxon>
        <taxon>Cactoideae</taxon>
        <taxon>Echinocereeae</taxon>
        <taxon>Carnegiea</taxon>
    </lineage>
</organism>
<dbReference type="FunFam" id="1.25.40.10:FF:001103">
    <property type="entry name" value="Glycerol-3-phosphate dehydrogenase [NAD(+)]"/>
    <property type="match status" value="1"/>
</dbReference>